<feature type="compositionally biased region" description="Polar residues" evidence="1">
    <location>
        <begin position="1335"/>
        <end position="1372"/>
    </location>
</feature>
<dbReference type="CDD" id="cd04497">
    <property type="entry name" value="hPOT1_OB1_like"/>
    <property type="match status" value="1"/>
</dbReference>
<name>A0AAN6WWM3_9PEZI</name>
<reference evidence="3" key="2">
    <citation type="submission" date="2023-05" db="EMBL/GenBank/DDBJ databases">
        <authorList>
            <consortium name="Lawrence Berkeley National Laboratory"/>
            <person name="Steindorff A."/>
            <person name="Hensen N."/>
            <person name="Bonometti L."/>
            <person name="Westerberg I."/>
            <person name="Brannstrom I.O."/>
            <person name="Guillou S."/>
            <person name="Cros-Aarteil S."/>
            <person name="Calhoun S."/>
            <person name="Haridas S."/>
            <person name="Kuo A."/>
            <person name="Mondo S."/>
            <person name="Pangilinan J."/>
            <person name="Riley R."/>
            <person name="Labutti K."/>
            <person name="Andreopoulos B."/>
            <person name="Lipzen A."/>
            <person name="Chen C."/>
            <person name="Yanf M."/>
            <person name="Daum C."/>
            <person name="Ng V."/>
            <person name="Clum A."/>
            <person name="Ohm R."/>
            <person name="Martin F."/>
            <person name="Silar P."/>
            <person name="Natvig D."/>
            <person name="Lalanne C."/>
            <person name="Gautier V."/>
            <person name="Ament-Velasquez S.L."/>
            <person name="Kruys A."/>
            <person name="Hutchinson M.I."/>
            <person name="Powell A.J."/>
            <person name="Barry K."/>
            <person name="Miller A.N."/>
            <person name="Grigoriev I.V."/>
            <person name="Debuchy R."/>
            <person name="Gladieux P."/>
            <person name="Thoren M.H."/>
            <person name="Johannesson H."/>
        </authorList>
    </citation>
    <scope>NUCLEOTIDE SEQUENCE</scope>
    <source>
        <strain evidence="3">PSN309</strain>
    </source>
</reference>
<feature type="region of interest" description="Disordered" evidence="1">
    <location>
        <begin position="322"/>
        <end position="426"/>
    </location>
</feature>
<dbReference type="GO" id="GO:0000723">
    <property type="term" value="P:telomere maintenance"/>
    <property type="evidence" value="ECO:0007669"/>
    <property type="project" value="InterPro"/>
</dbReference>
<feature type="compositionally biased region" description="Polar residues" evidence="1">
    <location>
        <begin position="880"/>
        <end position="889"/>
    </location>
</feature>
<accession>A0AAN6WWM3</accession>
<feature type="compositionally biased region" description="Acidic residues" evidence="1">
    <location>
        <begin position="1258"/>
        <end position="1274"/>
    </location>
</feature>
<dbReference type="PANTHER" id="PTHR48125">
    <property type="entry name" value="LP07818P1"/>
    <property type="match status" value="1"/>
</dbReference>
<feature type="compositionally biased region" description="Basic and acidic residues" evidence="1">
    <location>
        <begin position="846"/>
        <end position="862"/>
    </location>
</feature>
<evidence type="ECO:0000313" key="4">
    <source>
        <dbReference type="Proteomes" id="UP001302126"/>
    </source>
</evidence>
<feature type="compositionally biased region" description="Acidic residues" evidence="1">
    <location>
        <begin position="918"/>
        <end position="932"/>
    </location>
</feature>
<feature type="compositionally biased region" description="Basic and acidic residues" evidence="1">
    <location>
        <begin position="382"/>
        <end position="393"/>
    </location>
</feature>
<feature type="region of interest" description="Disordered" evidence="1">
    <location>
        <begin position="1255"/>
        <end position="1448"/>
    </location>
</feature>
<dbReference type="GO" id="GO:0000781">
    <property type="term" value="C:chromosome, telomeric region"/>
    <property type="evidence" value="ECO:0007669"/>
    <property type="project" value="InterPro"/>
</dbReference>
<feature type="compositionally biased region" description="Basic and acidic residues" evidence="1">
    <location>
        <begin position="358"/>
        <end position="375"/>
    </location>
</feature>
<feature type="compositionally biased region" description="Acidic residues" evidence="1">
    <location>
        <begin position="699"/>
        <end position="739"/>
    </location>
</feature>
<feature type="compositionally biased region" description="Polar residues" evidence="1">
    <location>
        <begin position="991"/>
        <end position="1011"/>
    </location>
</feature>
<dbReference type="EMBL" id="MU864373">
    <property type="protein sequence ID" value="KAK4189604.1"/>
    <property type="molecule type" value="Genomic_DNA"/>
</dbReference>
<dbReference type="InterPro" id="IPR011564">
    <property type="entry name" value="Telomer_end-bd_POT1/Cdc13"/>
</dbReference>
<feature type="compositionally biased region" description="Acidic residues" evidence="1">
    <location>
        <begin position="670"/>
        <end position="689"/>
    </location>
</feature>
<feature type="domain" description="Telomeric single stranded DNA binding POT1/Cdc13" evidence="2">
    <location>
        <begin position="1478"/>
        <end position="1613"/>
    </location>
</feature>
<feature type="compositionally biased region" description="Basic and acidic residues" evidence="1">
    <location>
        <begin position="896"/>
        <end position="909"/>
    </location>
</feature>
<feature type="region of interest" description="Disordered" evidence="1">
    <location>
        <begin position="557"/>
        <end position="581"/>
    </location>
</feature>
<organism evidence="3 4">
    <name type="scientific">Podospora australis</name>
    <dbReference type="NCBI Taxonomy" id="1536484"/>
    <lineage>
        <taxon>Eukaryota</taxon>
        <taxon>Fungi</taxon>
        <taxon>Dikarya</taxon>
        <taxon>Ascomycota</taxon>
        <taxon>Pezizomycotina</taxon>
        <taxon>Sordariomycetes</taxon>
        <taxon>Sordariomycetidae</taxon>
        <taxon>Sordariales</taxon>
        <taxon>Podosporaceae</taxon>
        <taxon>Podospora</taxon>
    </lineage>
</organism>
<feature type="compositionally biased region" description="Low complexity" evidence="1">
    <location>
        <begin position="607"/>
        <end position="624"/>
    </location>
</feature>
<proteinExistence type="predicted"/>
<feature type="compositionally biased region" description="Basic and acidic residues" evidence="1">
    <location>
        <begin position="654"/>
        <end position="669"/>
    </location>
</feature>
<feature type="region of interest" description="Disordered" evidence="1">
    <location>
        <begin position="1196"/>
        <end position="1232"/>
    </location>
</feature>
<feature type="region of interest" description="Disordered" evidence="1">
    <location>
        <begin position="1135"/>
        <end position="1155"/>
    </location>
</feature>
<feature type="compositionally biased region" description="Polar residues" evidence="1">
    <location>
        <begin position="395"/>
        <end position="426"/>
    </location>
</feature>
<reference evidence="3" key="1">
    <citation type="journal article" date="2023" name="Mol. Phylogenet. Evol.">
        <title>Genome-scale phylogeny and comparative genomics of the fungal order Sordariales.</title>
        <authorList>
            <person name="Hensen N."/>
            <person name="Bonometti L."/>
            <person name="Westerberg I."/>
            <person name="Brannstrom I.O."/>
            <person name="Guillou S."/>
            <person name="Cros-Aarteil S."/>
            <person name="Calhoun S."/>
            <person name="Haridas S."/>
            <person name="Kuo A."/>
            <person name="Mondo S."/>
            <person name="Pangilinan J."/>
            <person name="Riley R."/>
            <person name="LaButti K."/>
            <person name="Andreopoulos B."/>
            <person name="Lipzen A."/>
            <person name="Chen C."/>
            <person name="Yan M."/>
            <person name="Daum C."/>
            <person name="Ng V."/>
            <person name="Clum A."/>
            <person name="Steindorff A."/>
            <person name="Ohm R.A."/>
            <person name="Martin F."/>
            <person name="Silar P."/>
            <person name="Natvig D.O."/>
            <person name="Lalanne C."/>
            <person name="Gautier V."/>
            <person name="Ament-Velasquez S.L."/>
            <person name="Kruys A."/>
            <person name="Hutchinson M.I."/>
            <person name="Powell A.J."/>
            <person name="Barry K."/>
            <person name="Miller A.N."/>
            <person name="Grigoriev I.V."/>
            <person name="Debuchy R."/>
            <person name="Gladieux P."/>
            <person name="Hiltunen Thoren M."/>
            <person name="Johannesson H."/>
        </authorList>
    </citation>
    <scope>NUCLEOTIDE SEQUENCE</scope>
    <source>
        <strain evidence="3">PSN309</strain>
    </source>
</reference>
<dbReference type="PANTHER" id="PTHR48125:SF12">
    <property type="entry name" value="AT HOOK TRANSCRIPTION FACTOR FAMILY-RELATED"/>
    <property type="match status" value="1"/>
</dbReference>
<sequence length="1633" mass="177938">MASVDENSSTSALSASNLVTPIAQLDPDLSDQPSRIVRGEVGITWPYNSVTKTLAFLVAEPDVRLRRAKGQVRIELHGPAAKAVSECGIGAGDQLLLSLEGVEWAKDTSPGRIPGSRVDWQLQFTQKLVLELKSDETNLTKYLNIDHPVPEPEPEVTVESPAEHRFVTPELEDEPEDIPNIRRFFEIASNEFASPALVKRARISYGSLFEDGMDIFDEDGGVKGKGRKRTRFGRNSGAWRYTSQSPSPEPSTPVHDAMEEDDADMSAPQPSSPKQMMDEGCQTMDTDIELPGSVPVDNQNLESHWQDAAPTEDKTTAIAQESSHFDGHKESEQKSDAESAPRLEEQEVPATRQTPSDAQHDDHEPHGVPEPHVDSQHIQQKSADENRPTEEHFLSQPSQEISLGTSQSVHEPESGTTKACTSSLFGISNTTTTPFTLFGTSEPPRVESPAGIADQVRFGFSHIPDHGALSTSQEHQEHDRDVANAHFNNREEQYPASYLEDPSSLDQQTRVKIYPNATHDQDAMDIHSHDALTYPPMIQSFGNGQWEISTQSPSYNPIEGGHFGADALNEGTPLTPGSHSLHETHISVGEVPQGLASYGQPTLPAEAVSAEATEAAPRESSTGEVSEDGGSSEGDEIAVDDEEDEDSEEDEEAFGEHIEEGDYDQRNYNEPEDDDEGLSEQDEEVELEAEERYGNGELYGDDEEGSWDEDEEGYDEEEGSDADRSDDDESEEEEEDEDAGPYQPQYLRRPHHPPPPPVKKEPIVISLLSDSDDDDQPAPAPKNLPPSQPRSLPPSWPPPLPPCGPTESSPAHQVTIEPAPQQPEPTPQKQSDAHDVSQGPTVLDPRLVEDVSHHENTTEKTEVTPNTIYGQTHVVDFAMQKNNGPYPQDQNDEEIERARAQEIDSDGGRESFLPSVEGTDEDTAASESESEQETTLQHDAVEAEHDDIDEASSGVVEITDEDSEEDADGESDYEHYEEMEIEEATEEARTPPQSEITTDQRSPTNSTLDNNLTLSSQVEMLEDGKMVADQHLPDHPADGKDLPVASEVEMIVDDEAAAADTDEEMGEGTAASETHDIDIVDATHSAIGTDTDEEMGEEGISPEPQDTVLDTQPAAAPEAIEIEDDEDDVDMLDVGSSAAETPSNPEAAERPAGTLDGITELSSTVVITEVTSGGVTILEEVVTESVHTIKPIQSKEPRATEEFTEAKEENDTAESVQSEVEDGQEEGIDDSIERYRCPPTMASVDEVKKLGIVYKEASDEEASETQEVDEEDSDKDVIHNQTQYAGSPDLSFDADNSEVEEVAPDSGVPTQPLSDAGVEDVSLPGSHIDEPRSPLQESNTPQNNDETELTVGTPSVQASQQTSDAGTPSPDTSVKLARQAAAGRRAKKLNPPEPTRVSPRLTRRRSGSLATTASQEEDSSVALARNAMASPSKDTSVSLAKGAAASPSKLQSSIEADTSTTALKSDLIKRLRTELSECVNLKSLRLHNEKFPNVVAIVTTQPRPAARAKGGPREYFQSFHITDPSVAPTTVVEVQLYRPHKESLPVVKVGDAILLQRFQVKSISKKGFGLRSQGESAWAVFDTDDGAPQIKGAPVEDWENHKGYMTTLRAWWRSLDASARSKIEKADKKLQDV</sequence>
<gene>
    <name evidence="3" type="ORF">QBC35DRAFT_430143</name>
</gene>
<dbReference type="GO" id="GO:0003677">
    <property type="term" value="F:DNA binding"/>
    <property type="evidence" value="ECO:0007669"/>
    <property type="project" value="InterPro"/>
</dbReference>
<feature type="compositionally biased region" description="Basic and acidic residues" evidence="1">
    <location>
        <begin position="1196"/>
        <end position="1210"/>
    </location>
</feature>
<dbReference type="SUPFAM" id="SSF50249">
    <property type="entry name" value="Nucleic acid-binding proteins"/>
    <property type="match status" value="1"/>
</dbReference>
<feature type="region of interest" description="Disordered" evidence="1">
    <location>
        <begin position="607"/>
        <end position="1011"/>
    </location>
</feature>
<feature type="compositionally biased region" description="Acidic residues" evidence="1">
    <location>
        <begin position="633"/>
        <end position="653"/>
    </location>
</feature>
<keyword evidence="4" id="KW-1185">Reference proteome</keyword>
<feature type="compositionally biased region" description="Basic and acidic residues" evidence="1">
    <location>
        <begin position="323"/>
        <end position="345"/>
    </location>
</feature>
<evidence type="ECO:0000256" key="1">
    <source>
        <dbReference type="SAM" id="MobiDB-lite"/>
    </source>
</evidence>
<dbReference type="SMART" id="SM00976">
    <property type="entry name" value="Telo_bind"/>
    <property type="match status" value="1"/>
</dbReference>
<dbReference type="Proteomes" id="UP001302126">
    <property type="component" value="Unassembled WGS sequence"/>
</dbReference>
<feature type="compositionally biased region" description="Acidic residues" evidence="1">
    <location>
        <begin position="958"/>
        <end position="971"/>
    </location>
</feature>
<feature type="compositionally biased region" description="Pro residues" evidence="1">
    <location>
        <begin position="778"/>
        <end position="804"/>
    </location>
</feature>
<dbReference type="Gene3D" id="2.40.50.140">
    <property type="entry name" value="Nucleic acid-binding proteins"/>
    <property type="match status" value="1"/>
</dbReference>
<protein>
    <recommendedName>
        <fullName evidence="2">Telomeric single stranded DNA binding POT1/Cdc13 domain-containing protein</fullName>
    </recommendedName>
</protein>
<dbReference type="InterPro" id="IPR012340">
    <property type="entry name" value="NA-bd_OB-fold"/>
</dbReference>
<evidence type="ECO:0000259" key="2">
    <source>
        <dbReference type="SMART" id="SM00976"/>
    </source>
</evidence>
<evidence type="ECO:0000313" key="3">
    <source>
        <dbReference type="EMBL" id="KAK4189604.1"/>
    </source>
</evidence>
<dbReference type="Pfam" id="PF02765">
    <property type="entry name" value="POT1"/>
    <property type="match status" value="1"/>
</dbReference>
<feature type="compositionally biased region" description="Acidic residues" evidence="1">
    <location>
        <begin position="1219"/>
        <end position="1230"/>
    </location>
</feature>
<comment type="caution">
    <text evidence="3">The sequence shown here is derived from an EMBL/GenBank/DDBJ whole genome shotgun (WGS) entry which is preliminary data.</text>
</comment>
<feature type="region of interest" description="Disordered" evidence="1">
    <location>
        <begin position="216"/>
        <end position="279"/>
    </location>
</feature>